<keyword evidence="3" id="KW-1185">Reference proteome</keyword>
<protein>
    <recommendedName>
        <fullName evidence="4">Secreted protein</fullName>
    </recommendedName>
</protein>
<proteinExistence type="predicted"/>
<comment type="caution">
    <text evidence="2">The sequence shown here is derived from an EMBL/GenBank/DDBJ whole genome shotgun (WGS) entry which is preliminary data.</text>
</comment>
<reference evidence="2 3" key="1">
    <citation type="submission" date="2021-06" db="EMBL/GenBank/DDBJ databases">
        <authorList>
            <person name="Palmer J.M."/>
        </authorList>
    </citation>
    <scope>NUCLEOTIDE SEQUENCE [LARGE SCALE GENOMIC DNA]</scope>
    <source>
        <strain evidence="3">if_2019</strain>
        <tissue evidence="2">Muscle</tissue>
    </source>
</reference>
<evidence type="ECO:0000313" key="2">
    <source>
        <dbReference type="EMBL" id="MEQ2223644.1"/>
    </source>
</evidence>
<name>A0ABV0SSQ8_9TELE</name>
<dbReference type="EMBL" id="JAHRIQ010010061">
    <property type="protein sequence ID" value="MEQ2223644.1"/>
    <property type="molecule type" value="Genomic_DNA"/>
</dbReference>
<dbReference type="Proteomes" id="UP001482620">
    <property type="component" value="Unassembled WGS sequence"/>
</dbReference>
<evidence type="ECO:0000256" key="1">
    <source>
        <dbReference type="SAM" id="SignalP"/>
    </source>
</evidence>
<feature type="signal peptide" evidence="1">
    <location>
        <begin position="1"/>
        <end position="17"/>
    </location>
</feature>
<evidence type="ECO:0000313" key="3">
    <source>
        <dbReference type="Proteomes" id="UP001482620"/>
    </source>
</evidence>
<gene>
    <name evidence="2" type="ORF">ILYODFUR_038725</name>
</gene>
<sequence length="135" mass="15101">MLLLLFQGCTFPHVFLSAVYMRVTCLLREDNCCSLTSRADKLSSDCGFLTMDSSFFSRLSTLLSAPSMITVEFVQLKCHKIIKDKLKQNTCRSVFLKVSPAVVEAHSSPWLSSSYHCCSVHKGLSCQVNYSSTEK</sequence>
<keyword evidence="1" id="KW-0732">Signal</keyword>
<organism evidence="2 3">
    <name type="scientific">Ilyodon furcidens</name>
    <name type="common">goldbreast splitfin</name>
    <dbReference type="NCBI Taxonomy" id="33524"/>
    <lineage>
        <taxon>Eukaryota</taxon>
        <taxon>Metazoa</taxon>
        <taxon>Chordata</taxon>
        <taxon>Craniata</taxon>
        <taxon>Vertebrata</taxon>
        <taxon>Euteleostomi</taxon>
        <taxon>Actinopterygii</taxon>
        <taxon>Neopterygii</taxon>
        <taxon>Teleostei</taxon>
        <taxon>Neoteleostei</taxon>
        <taxon>Acanthomorphata</taxon>
        <taxon>Ovalentaria</taxon>
        <taxon>Atherinomorphae</taxon>
        <taxon>Cyprinodontiformes</taxon>
        <taxon>Goodeidae</taxon>
        <taxon>Ilyodon</taxon>
    </lineage>
</organism>
<accession>A0ABV0SSQ8</accession>
<evidence type="ECO:0008006" key="4">
    <source>
        <dbReference type="Google" id="ProtNLM"/>
    </source>
</evidence>
<feature type="chain" id="PRO_5045688741" description="Secreted protein" evidence="1">
    <location>
        <begin position="18"/>
        <end position="135"/>
    </location>
</feature>